<proteinExistence type="predicted"/>
<dbReference type="InterPro" id="IPR029063">
    <property type="entry name" value="SAM-dependent_MTases_sf"/>
</dbReference>
<dbReference type="Gene3D" id="3.40.50.150">
    <property type="entry name" value="Vaccinia Virus protein VP39"/>
    <property type="match status" value="1"/>
</dbReference>
<evidence type="ECO:0000256" key="1">
    <source>
        <dbReference type="SAM" id="MobiDB-lite"/>
    </source>
</evidence>
<name>A0A841GJ54_9BACT</name>
<sequence>MRMDDAALWETVPECGVCRSTAWRAAGAVCGRRFAACSRCGVVRLYDRVAENRLHLLYAGYYPGADPSPAELDRQLANPTFAHRLARLEASVNAGRRRIFEIGCGDGNFLAFLRRAGWAVGGSEFDARTAEMVLRRHGIRLFTGDISGGETPDGAPFPVIAAYHVLEHVYHPAQWLRAVRRLLDVGGVLHLQVPNHASLTRRLTGAAWASLMFPQHVYFYTPRTLAELLRREGFAVESATTWDPWHGPGTVAGSALNAVHRLRTGRIPWTDALPGNDLVDGGAEDGRASRRSAMPVDPSAQNAMPVRRPRLARRVVDALAAPLARAEAAAGMGAVVDVLARVA</sequence>
<keyword evidence="2" id="KW-0489">Methyltransferase</keyword>
<dbReference type="PANTHER" id="PTHR43861">
    <property type="entry name" value="TRANS-ACONITATE 2-METHYLTRANSFERASE-RELATED"/>
    <property type="match status" value="1"/>
</dbReference>
<organism evidence="2 3">
    <name type="scientific">Longimicrobium terrae</name>
    <dbReference type="NCBI Taxonomy" id="1639882"/>
    <lineage>
        <taxon>Bacteria</taxon>
        <taxon>Pseudomonadati</taxon>
        <taxon>Gemmatimonadota</taxon>
        <taxon>Longimicrobiia</taxon>
        <taxon>Longimicrobiales</taxon>
        <taxon>Longimicrobiaceae</taxon>
        <taxon>Longimicrobium</taxon>
    </lineage>
</organism>
<dbReference type="AlphaFoldDB" id="A0A841GJ54"/>
<gene>
    <name evidence="2" type="ORF">HNQ61_000312</name>
</gene>
<dbReference type="SUPFAM" id="SSF53335">
    <property type="entry name" value="S-adenosyl-L-methionine-dependent methyltransferases"/>
    <property type="match status" value="1"/>
</dbReference>
<dbReference type="GO" id="GO:0008168">
    <property type="term" value="F:methyltransferase activity"/>
    <property type="evidence" value="ECO:0007669"/>
    <property type="project" value="UniProtKB-KW"/>
</dbReference>
<feature type="region of interest" description="Disordered" evidence="1">
    <location>
        <begin position="278"/>
        <end position="302"/>
    </location>
</feature>
<keyword evidence="3" id="KW-1185">Reference proteome</keyword>
<dbReference type="GO" id="GO:0032259">
    <property type="term" value="P:methylation"/>
    <property type="evidence" value="ECO:0007669"/>
    <property type="project" value="UniProtKB-KW"/>
</dbReference>
<protein>
    <submittedName>
        <fullName evidence="2">SAM-dependent methyltransferase</fullName>
    </submittedName>
</protein>
<dbReference type="Proteomes" id="UP000582837">
    <property type="component" value="Unassembled WGS sequence"/>
</dbReference>
<dbReference type="CDD" id="cd02440">
    <property type="entry name" value="AdoMet_MTases"/>
    <property type="match status" value="1"/>
</dbReference>
<reference evidence="2 3" key="1">
    <citation type="submission" date="2020-08" db="EMBL/GenBank/DDBJ databases">
        <title>Genomic Encyclopedia of Type Strains, Phase IV (KMG-IV): sequencing the most valuable type-strain genomes for metagenomic binning, comparative biology and taxonomic classification.</title>
        <authorList>
            <person name="Goeker M."/>
        </authorList>
    </citation>
    <scope>NUCLEOTIDE SEQUENCE [LARGE SCALE GENOMIC DNA]</scope>
    <source>
        <strain evidence="2 3">DSM 29007</strain>
    </source>
</reference>
<accession>A0A841GJ54</accession>
<dbReference type="Pfam" id="PF13489">
    <property type="entry name" value="Methyltransf_23"/>
    <property type="match status" value="1"/>
</dbReference>
<evidence type="ECO:0000313" key="3">
    <source>
        <dbReference type="Proteomes" id="UP000582837"/>
    </source>
</evidence>
<keyword evidence="2" id="KW-0808">Transferase</keyword>
<comment type="caution">
    <text evidence="2">The sequence shown here is derived from an EMBL/GenBank/DDBJ whole genome shotgun (WGS) entry which is preliminary data.</text>
</comment>
<evidence type="ECO:0000313" key="2">
    <source>
        <dbReference type="EMBL" id="MBB6068701.1"/>
    </source>
</evidence>
<dbReference type="EMBL" id="JACHIA010000001">
    <property type="protein sequence ID" value="MBB6068701.1"/>
    <property type="molecule type" value="Genomic_DNA"/>
</dbReference>